<name>A0A2P2J1F0_RHIMU</name>
<protein>
    <submittedName>
        <fullName evidence="1">Uncharacterized protein</fullName>
    </submittedName>
</protein>
<reference evidence="1" key="1">
    <citation type="submission" date="2018-02" db="EMBL/GenBank/DDBJ databases">
        <title>Rhizophora mucronata_Transcriptome.</title>
        <authorList>
            <person name="Meera S.P."/>
            <person name="Sreeshan A."/>
            <person name="Augustine A."/>
        </authorList>
    </citation>
    <scope>NUCLEOTIDE SEQUENCE</scope>
    <source>
        <tissue evidence="1">Leaf</tissue>
    </source>
</reference>
<evidence type="ECO:0000313" key="1">
    <source>
        <dbReference type="EMBL" id="MBW87306.1"/>
    </source>
</evidence>
<dbReference type="AlphaFoldDB" id="A0A2P2J1F0"/>
<dbReference type="EMBL" id="GGEC01006823">
    <property type="protein sequence ID" value="MBW87306.1"/>
    <property type="molecule type" value="Transcribed_RNA"/>
</dbReference>
<proteinExistence type="predicted"/>
<organism evidence="1">
    <name type="scientific">Rhizophora mucronata</name>
    <name type="common">Asiatic mangrove</name>
    <dbReference type="NCBI Taxonomy" id="61149"/>
    <lineage>
        <taxon>Eukaryota</taxon>
        <taxon>Viridiplantae</taxon>
        <taxon>Streptophyta</taxon>
        <taxon>Embryophyta</taxon>
        <taxon>Tracheophyta</taxon>
        <taxon>Spermatophyta</taxon>
        <taxon>Magnoliopsida</taxon>
        <taxon>eudicotyledons</taxon>
        <taxon>Gunneridae</taxon>
        <taxon>Pentapetalae</taxon>
        <taxon>rosids</taxon>
        <taxon>fabids</taxon>
        <taxon>Malpighiales</taxon>
        <taxon>Rhizophoraceae</taxon>
        <taxon>Rhizophora</taxon>
    </lineage>
</organism>
<sequence>MFSILNTITQLLNHLRRGELDISKICRQKEMVGTLNFILEYHSVLLHLDGLPSLFLADDLQLAWPNSFLDQKIPDTQFCLSYGH</sequence>
<accession>A0A2P2J1F0</accession>